<protein>
    <submittedName>
        <fullName evidence="2">Uncharacterized protein</fullName>
    </submittedName>
</protein>
<accession>A0ABR2Q7S7</accession>
<dbReference type="Proteomes" id="UP001396334">
    <property type="component" value="Unassembled WGS sequence"/>
</dbReference>
<organism evidence="2 3">
    <name type="scientific">Hibiscus sabdariffa</name>
    <name type="common">roselle</name>
    <dbReference type="NCBI Taxonomy" id="183260"/>
    <lineage>
        <taxon>Eukaryota</taxon>
        <taxon>Viridiplantae</taxon>
        <taxon>Streptophyta</taxon>
        <taxon>Embryophyta</taxon>
        <taxon>Tracheophyta</taxon>
        <taxon>Spermatophyta</taxon>
        <taxon>Magnoliopsida</taxon>
        <taxon>eudicotyledons</taxon>
        <taxon>Gunneridae</taxon>
        <taxon>Pentapetalae</taxon>
        <taxon>rosids</taxon>
        <taxon>malvids</taxon>
        <taxon>Malvales</taxon>
        <taxon>Malvaceae</taxon>
        <taxon>Malvoideae</taxon>
        <taxon>Hibiscus</taxon>
    </lineage>
</organism>
<keyword evidence="3" id="KW-1185">Reference proteome</keyword>
<feature type="region of interest" description="Disordered" evidence="1">
    <location>
        <begin position="96"/>
        <end position="120"/>
    </location>
</feature>
<name>A0ABR2Q7S7_9ROSI</name>
<feature type="region of interest" description="Disordered" evidence="1">
    <location>
        <begin position="1"/>
        <end position="55"/>
    </location>
</feature>
<proteinExistence type="predicted"/>
<reference evidence="2 3" key="1">
    <citation type="journal article" date="2024" name="G3 (Bethesda)">
        <title>Genome assembly of Hibiscus sabdariffa L. provides insights into metabolisms of medicinal natural products.</title>
        <authorList>
            <person name="Kim T."/>
        </authorList>
    </citation>
    <scope>NUCLEOTIDE SEQUENCE [LARGE SCALE GENOMIC DNA]</scope>
    <source>
        <strain evidence="2">TK-2024</strain>
        <tissue evidence="2">Old leaves</tissue>
    </source>
</reference>
<comment type="caution">
    <text evidence="2">The sequence shown here is derived from an EMBL/GenBank/DDBJ whole genome shotgun (WGS) entry which is preliminary data.</text>
</comment>
<feature type="compositionally biased region" description="Basic and acidic residues" evidence="1">
    <location>
        <begin position="30"/>
        <end position="55"/>
    </location>
</feature>
<sequence>MKDTILDNTTREMFFNKDKGGQQSPGKVYSEPKGEMDGMPRNLESDKGNGDESRALGRMHDADLCMIDEIPILEDMSNTAMEFSQIQYATNPITISTSSASDDTVELSADDLYMDHPQEE</sequence>
<evidence type="ECO:0000313" key="2">
    <source>
        <dbReference type="EMBL" id="KAK8996723.1"/>
    </source>
</evidence>
<evidence type="ECO:0000256" key="1">
    <source>
        <dbReference type="SAM" id="MobiDB-lite"/>
    </source>
</evidence>
<dbReference type="EMBL" id="JBBPBN010000043">
    <property type="protein sequence ID" value="KAK8996723.1"/>
    <property type="molecule type" value="Genomic_DNA"/>
</dbReference>
<gene>
    <name evidence="2" type="ORF">V6N11_020222</name>
</gene>
<evidence type="ECO:0000313" key="3">
    <source>
        <dbReference type="Proteomes" id="UP001396334"/>
    </source>
</evidence>